<dbReference type="Proteomes" id="UP001168146">
    <property type="component" value="Unassembled WGS sequence"/>
</dbReference>
<evidence type="ECO:0000313" key="3">
    <source>
        <dbReference type="Proteomes" id="UP001168146"/>
    </source>
</evidence>
<sequence>MSSSTPLPIPLSTPPVGTWVHTDDLDKYPHLRFKWEARVGWHTDKALHSWDWKDSNDKPNKAPQPKGLVHSRDLHKYPDTHFEVAFAVERGNSMWKGWPKTDFGTFRWTDLATRSAGVEEETAREAEEAVQTVALVAEQDAGTTERQSRRRRQSNDDDAEITEGTISPTPEKPRTRSAVHAKDNPRAPAVRPGTLTWTAKMRATLELIMTKINDPAPPYDLKVAIFDTIFADELKTAELATVSWRRMQTQRGTRNDPSLAKRQMWEEGMEVMRLEEGERLLERVYEVAAELGSEEDGGDDEE</sequence>
<feature type="compositionally biased region" description="Basic and acidic residues" evidence="1">
    <location>
        <begin position="50"/>
        <end position="60"/>
    </location>
</feature>
<evidence type="ECO:0000256" key="1">
    <source>
        <dbReference type="SAM" id="MobiDB-lite"/>
    </source>
</evidence>
<dbReference type="EMBL" id="JASUXU010000065">
    <property type="protein sequence ID" value="KAK0312335.1"/>
    <property type="molecule type" value="Genomic_DNA"/>
</dbReference>
<feature type="region of interest" description="Disordered" evidence="1">
    <location>
        <begin position="136"/>
        <end position="191"/>
    </location>
</feature>
<dbReference type="AlphaFoldDB" id="A0AAN6FDM5"/>
<name>A0AAN6FDM5_9PEZI</name>
<proteinExistence type="predicted"/>
<comment type="caution">
    <text evidence="2">The sequence shown here is derived from an EMBL/GenBank/DDBJ whole genome shotgun (WGS) entry which is preliminary data.</text>
</comment>
<accession>A0AAN6FDM5</accession>
<feature type="region of interest" description="Disordered" evidence="1">
    <location>
        <begin position="50"/>
        <end position="72"/>
    </location>
</feature>
<evidence type="ECO:0000313" key="2">
    <source>
        <dbReference type="EMBL" id="KAK0312335.1"/>
    </source>
</evidence>
<organism evidence="2 3">
    <name type="scientific">Friedmanniomyces endolithicus</name>
    <dbReference type="NCBI Taxonomy" id="329885"/>
    <lineage>
        <taxon>Eukaryota</taxon>
        <taxon>Fungi</taxon>
        <taxon>Dikarya</taxon>
        <taxon>Ascomycota</taxon>
        <taxon>Pezizomycotina</taxon>
        <taxon>Dothideomycetes</taxon>
        <taxon>Dothideomycetidae</taxon>
        <taxon>Mycosphaerellales</taxon>
        <taxon>Teratosphaeriaceae</taxon>
        <taxon>Friedmanniomyces</taxon>
    </lineage>
</organism>
<gene>
    <name evidence="2" type="ORF">LTR82_013967</name>
</gene>
<reference evidence="2" key="1">
    <citation type="submission" date="2021-12" db="EMBL/GenBank/DDBJ databases">
        <title>Black yeast isolated from Biological Soil Crust.</title>
        <authorList>
            <person name="Kurbessoian T."/>
        </authorList>
    </citation>
    <scope>NUCLEOTIDE SEQUENCE</scope>
    <source>
        <strain evidence="2">CCFEE 5208</strain>
    </source>
</reference>
<protein>
    <submittedName>
        <fullName evidence="2">Uncharacterized protein</fullName>
    </submittedName>
</protein>